<dbReference type="GeneID" id="27688748"/>
<dbReference type="PRINTS" id="PR00625">
    <property type="entry name" value="JDOMAIN"/>
</dbReference>
<evidence type="ECO:0000256" key="3">
    <source>
        <dbReference type="ARBA" id="ARBA00021797"/>
    </source>
</evidence>
<name>A0A0L0HC52_SPIPD</name>
<dbReference type="Pfam" id="PF00226">
    <property type="entry name" value="DnaJ"/>
    <property type="match status" value="1"/>
</dbReference>
<dbReference type="AlphaFoldDB" id="A0A0L0HC52"/>
<dbReference type="SMART" id="SM00271">
    <property type="entry name" value="DnaJ"/>
    <property type="match status" value="1"/>
</dbReference>
<keyword evidence="6" id="KW-0408">Iron</keyword>
<gene>
    <name evidence="9" type="ORF">SPPG_05370</name>
</gene>
<dbReference type="PANTHER" id="PTHR45255">
    <property type="entry name" value="DNAJ HOMOLOG SUBFAMILY C MEMBER 24"/>
    <property type="match status" value="1"/>
</dbReference>
<sequence>MPTHYEILGVPQTASIEEIRKQYQKLVLQYHPDKLAQTVNSPKSGNVQTGPEECAKRFQEVVAAWEILNDECKRRQYDAELSARRTANIGPIHAEVDLDDMEYDEGKASFHTLCRCGGSYTVSESQLEQQVQTVTCDSCSLQIRLMYQVEEID</sequence>
<feature type="domain" description="J" evidence="7">
    <location>
        <begin position="3"/>
        <end position="81"/>
    </location>
</feature>
<reference evidence="9 10" key="1">
    <citation type="submission" date="2009-08" db="EMBL/GenBank/DDBJ databases">
        <title>The Genome Sequence of Spizellomyces punctatus strain DAOM BR117.</title>
        <authorList>
            <consortium name="The Broad Institute Genome Sequencing Platform"/>
            <person name="Russ C."/>
            <person name="Cuomo C."/>
            <person name="Shea T."/>
            <person name="Young S.K."/>
            <person name="Zeng Q."/>
            <person name="Koehrsen M."/>
            <person name="Haas B."/>
            <person name="Borodovsky M."/>
            <person name="Guigo R."/>
            <person name="Alvarado L."/>
            <person name="Berlin A."/>
            <person name="Bochicchio J."/>
            <person name="Borenstein D."/>
            <person name="Chapman S."/>
            <person name="Chen Z."/>
            <person name="Engels R."/>
            <person name="Freedman E."/>
            <person name="Gellesch M."/>
            <person name="Goldberg J."/>
            <person name="Griggs A."/>
            <person name="Gujja S."/>
            <person name="Heiman D."/>
            <person name="Hepburn T."/>
            <person name="Howarth C."/>
            <person name="Jen D."/>
            <person name="Larson L."/>
            <person name="Lewis B."/>
            <person name="Mehta T."/>
            <person name="Park D."/>
            <person name="Pearson M."/>
            <person name="Roberts A."/>
            <person name="Saif S."/>
            <person name="Shenoy N."/>
            <person name="Sisk P."/>
            <person name="Stolte C."/>
            <person name="Sykes S."/>
            <person name="Thomson T."/>
            <person name="Walk T."/>
            <person name="White J."/>
            <person name="Yandava C."/>
            <person name="Burger G."/>
            <person name="Gray M.W."/>
            <person name="Holland P.W.H."/>
            <person name="King N."/>
            <person name="Lang F.B.F."/>
            <person name="Roger A.J."/>
            <person name="Ruiz-Trillo I."/>
            <person name="Lander E."/>
            <person name="Nusbaum C."/>
        </authorList>
    </citation>
    <scope>NUCLEOTIDE SEQUENCE [LARGE SCALE GENOMIC DNA]</scope>
    <source>
        <strain evidence="9 10">DAOM BR117</strain>
    </source>
</reference>
<proteinExistence type="inferred from homology"/>
<dbReference type="STRING" id="645134.A0A0L0HC52"/>
<evidence type="ECO:0000259" key="7">
    <source>
        <dbReference type="PROSITE" id="PS50076"/>
    </source>
</evidence>
<organism evidence="9 10">
    <name type="scientific">Spizellomyces punctatus (strain DAOM BR117)</name>
    <dbReference type="NCBI Taxonomy" id="645134"/>
    <lineage>
        <taxon>Eukaryota</taxon>
        <taxon>Fungi</taxon>
        <taxon>Fungi incertae sedis</taxon>
        <taxon>Chytridiomycota</taxon>
        <taxon>Chytridiomycota incertae sedis</taxon>
        <taxon>Chytridiomycetes</taxon>
        <taxon>Spizellomycetales</taxon>
        <taxon>Spizellomycetaceae</taxon>
        <taxon>Spizellomyces</taxon>
    </lineage>
</organism>
<dbReference type="InterPro" id="IPR001623">
    <property type="entry name" value="DnaJ_domain"/>
</dbReference>
<evidence type="ECO:0000259" key="8">
    <source>
        <dbReference type="PROSITE" id="PS51074"/>
    </source>
</evidence>
<dbReference type="GO" id="GO:0008198">
    <property type="term" value="F:ferrous iron binding"/>
    <property type="evidence" value="ECO:0007669"/>
    <property type="project" value="TreeGrafter"/>
</dbReference>
<evidence type="ECO:0000313" key="9">
    <source>
        <dbReference type="EMBL" id="KNC99110.1"/>
    </source>
</evidence>
<keyword evidence="10" id="KW-1185">Reference proteome</keyword>
<dbReference type="InterPro" id="IPR007872">
    <property type="entry name" value="DPH_MB_dom"/>
</dbReference>
<dbReference type="CDD" id="cd06257">
    <property type="entry name" value="DnaJ"/>
    <property type="match status" value="1"/>
</dbReference>
<dbReference type="InterPro" id="IPR018253">
    <property type="entry name" value="DnaJ_domain_CS"/>
</dbReference>
<dbReference type="Gene3D" id="1.10.287.110">
    <property type="entry name" value="DnaJ domain"/>
    <property type="match status" value="1"/>
</dbReference>
<dbReference type="PROSITE" id="PS00636">
    <property type="entry name" value="DNAJ_1"/>
    <property type="match status" value="1"/>
</dbReference>
<evidence type="ECO:0000256" key="5">
    <source>
        <dbReference type="ARBA" id="ARBA00022833"/>
    </source>
</evidence>
<dbReference type="Gene3D" id="3.10.660.10">
    <property type="entry name" value="DPH Zinc finger"/>
    <property type="match status" value="1"/>
</dbReference>
<evidence type="ECO:0000256" key="6">
    <source>
        <dbReference type="ARBA" id="ARBA00023004"/>
    </source>
</evidence>
<dbReference type="PANTHER" id="PTHR45255:SF1">
    <property type="entry name" value="DNAJ HOMOLOG SUBFAMILY C MEMBER 24"/>
    <property type="match status" value="1"/>
</dbReference>
<dbReference type="InterPro" id="IPR036671">
    <property type="entry name" value="DPH_MB_sf"/>
</dbReference>
<evidence type="ECO:0000256" key="2">
    <source>
        <dbReference type="ARBA" id="ARBA00006169"/>
    </source>
</evidence>
<dbReference type="OrthoDB" id="445556at2759"/>
<dbReference type="PROSITE" id="PS51074">
    <property type="entry name" value="DPH_MB"/>
    <property type="match status" value="1"/>
</dbReference>
<evidence type="ECO:0000256" key="4">
    <source>
        <dbReference type="ARBA" id="ARBA00022723"/>
    </source>
</evidence>
<keyword evidence="4" id="KW-0479">Metal-binding</keyword>
<accession>A0A0L0HC52</accession>
<dbReference type="FunCoup" id="A0A0L0HC52">
    <property type="interactions" value="154"/>
</dbReference>
<comment type="similarity">
    <text evidence="2">Belongs to the DPH4 family.</text>
</comment>
<dbReference type="eggNOG" id="KOG0715">
    <property type="taxonomic scope" value="Eukaryota"/>
</dbReference>
<comment type="function">
    <text evidence="1">Required for the first step of diphthamide biosynthesis, the transfer of 3-amino-3-carboxypropyl from S-adenosyl-L-methionine to a histidine residue. Diphthamide is a post-translational modification of histidine which occurs in elongation factor 2.</text>
</comment>
<dbReference type="Proteomes" id="UP000053201">
    <property type="component" value="Unassembled WGS sequence"/>
</dbReference>
<protein>
    <recommendedName>
        <fullName evidence="3">Diphthamide biosynthesis protein 4</fullName>
    </recommendedName>
</protein>
<dbReference type="PROSITE" id="PS50076">
    <property type="entry name" value="DNAJ_2"/>
    <property type="match status" value="1"/>
</dbReference>
<dbReference type="GO" id="GO:0001671">
    <property type="term" value="F:ATPase activator activity"/>
    <property type="evidence" value="ECO:0007669"/>
    <property type="project" value="TreeGrafter"/>
</dbReference>
<dbReference type="RefSeq" id="XP_016607150.1">
    <property type="nucleotide sequence ID" value="XM_016753586.1"/>
</dbReference>
<feature type="domain" description="DPH-type MB" evidence="8">
    <location>
        <begin position="92"/>
        <end position="148"/>
    </location>
</feature>
<evidence type="ECO:0000313" key="10">
    <source>
        <dbReference type="Proteomes" id="UP000053201"/>
    </source>
</evidence>
<dbReference type="VEuPathDB" id="FungiDB:SPPG_05370"/>
<keyword evidence="5" id="KW-0862">Zinc</keyword>
<dbReference type="InterPro" id="IPR036869">
    <property type="entry name" value="J_dom_sf"/>
</dbReference>
<evidence type="ECO:0000256" key="1">
    <source>
        <dbReference type="ARBA" id="ARBA00003474"/>
    </source>
</evidence>
<dbReference type="SUPFAM" id="SSF144217">
    <property type="entry name" value="CSL zinc finger"/>
    <property type="match status" value="1"/>
</dbReference>
<dbReference type="EMBL" id="KQ257458">
    <property type="protein sequence ID" value="KNC99110.1"/>
    <property type="molecule type" value="Genomic_DNA"/>
</dbReference>
<dbReference type="Pfam" id="PF05207">
    <property type="entry name" value="Zn_ribbon_CSL"/>
    <property type="match status" value="1"/>
</dbReference>
<dbReference type="SUPFAM" id="SSF46565">
    <property type="entry name" value="Chaperone J-domain"/>
    <property type="match status" value="1"/>
</dbReference>
<dbReference type="InParanoid" id="A0A0L0HC52"/>
<dbReference type="OMA" id="LEDMTWE"/>